<evidence type="ECO:0000313" key="1">
    <source>
        <dbReference type="EMBL" id="AAQ06911.1"/>
    </source>
</evidence>
<sequence>ESINNTITQIPKPKFPIKESLDNFLGVQAINYNDRNANRAHRRLGGINYLHKRIGIEA</sequence>
<protein>
    <submittedName>
        <fullName evidence="1">Transposase for insertion sequence element</fullName>
    </submittedName>
</protein>
<dbReference type="EMBL" id="AF496244">
    <property type="protein sequence ID" value="AAQ06911.1"/>
    <property type="molecule type" value="Genomic_DNA"/>
</dbReference>
<accession>Q71IM6</accession>
<name>Q71IM6_LACDL</name>
<feature type="non-terminal residue" evidence="1">
    <location>
        <position position="1"/>
    </location>
</feature>
<proteinExistence type="predicted"/>
<dbReference type="AlphaFoldDB" id="Q71IM6"/>
<reference evidence="1" key="1">
    <citation type="submission" date="2002-03" db="EMBL/GenBank/DDBJ databases">
        <authorList>
            <person name="Langenheim J.F."/>
            <person name="Ulrich R.L."/>
        </authorList>
    </citation>
    <scope>NUCLEOTIDE SEQUENCE</scope>
    <source>
        <strain evidence="1">ATCC 4797</strain>
    </source>
</reference>
<organism evidence="1">
    <name type="scientific">Lactobacillus delbrueckii subsp. lactis</name>
    <dbReference type="NCBI Taxonomy" id="29397"/>
    <lineage>
        <taxon>Bacteria</taxon>
        <taxon>Bacillati</taxon>
        <taxon>Bacillota</taxon>
        <taxon>Bacilli</taxon>
        <taxon>Lactobacillales</taxon>
        <taxon>Lactobacillaceae</taxon>
        <taxon>Lactobacillus</taxon>
    </lineage>
</organism>